<name>A0A0B2RZ52_GLYSO</name>
<feature type="non-terminal residue" evidence="2">
    <location>
        <position position="1"/>
    </location>
</feature>
<organism evidence="2">
    <name type="scientific">Glycine soja</name>
    <name type="common">Wild soybean</name>
    <dbReference type="NCBI Taxonomy" id="3848"/>
    <lineage>
        <taxon>Eukaryota</taxon>
        <taxon>Viridiplantae</taxon>
        <taxon>Streptophyta</taxon>
        <taxon>Embryophyta</taxon>
        <taxon>Tracheophyta</taxon>
        <taxon>Spermatophyta</taxon>
        <taxon>Magnoliopsida</taxon>
        <taxon>eudicotyledons</taxon>
        <taxon>Gunneridae</taxon>
        <taxon>Pentapetalae</taxon>
        <taxon>rosids</taxon>
        <taxon>fabids</taxon>
        <taxon>Fabales</taxon>
        <taxon>Fabaceae</taxon>
        <taxon>Papilionoideae</taxon>
        <taxon>50 kb inversion clade</taxon>
        <taxon>NPAAA clade</taxon>
        <taxon>indigoferoid/millettioid clade</taxon>
        <taxon>Phaseoleae</taxon>
        <taxon>Glycine</taxon>
        <taxon>Glycine subgen. Soja</taxon>
    </lineage>
</organism>
<sequence length="194" mass="21737">DRLANIENPAFSNWELQDQLLLAWLQSSLSPAILPSVIGCKHTFQLWENIHQSFQSKTKAQARQLRTQLRTTKKGSSSISEFLAKIKHISDSLTSIGESVSLQDQLDVILEGLPNEFESLVTLINSKIEWFDLEEIRALLLAHEQRLDKARITEEAASLNFTQSQPNSKTPNSVNPNSATETQIAPQANWTTGN</sequence>
<accession>A0A0B2RZ52</accession>
<dbReference type="AlphaFoldDB" id="A0A0B2RZ52"/>
<evidence type="ECO:0000313" key="2">
    <source>
        <dbReference type="EMBL" id="KHN37157.1"/>
    </source>
</evidence>
<dbReference type="PANTHER" id="PTHR47481">
    <property type="match status" value="1"/>
</dbReference>
<protein>
    <recommendedName>
        <fullName evidence="3">Retrovirus-related Pol polyprotein from transposon TNT 1-94</fullName>
    </recommendedName>
</protein>
<gene>
    <name evidence="2" type="ORF">glysoja_046755</name>
</gene>
<dbReference type="Pfam" id="PF14223">
    <property type="entry name" value="Retrotran_gag_2"/>
    <property type="match status" value="1"/>
</dbReference>
<reference evidence="2" key="1">
    <citation type="submission" date="2014-07" db="EMBL/GenBank/DDBJ databases">
        <title>Identification of a novel salt tolerance gene in wild soybean by whole-genome sequencing.</title>
        <authorList>
            <person name="Lam H.-M."/>
            <person name="Qi X."/>
            <person name="Li M.-W."/>
            <person name="Liu X."/>
            <person name="Xie M."/>
            <person name="Ni M."/>
            <person name="Xu X."/>
        </authorList>
    </citation>
    <scope>NUCLEOTIDE SEQUENCE [LARGE SCALE GENOMIC DNA]</scope>
    <source>
        <tissue evidence="2">Root</tissue>
    </source>
</reference>
<feature type="non-terminal residue" evidence="2">
    <location>
        <position position="194"/>
    </location>
</feature>
<proteinExistence type="predicted"/>
<feature type="region of interest" description="Disordered" evidence="1">
    <location>
        <begin position="159"/>
        <end position="194"/>
    </location>
</feature>
<dbReference type="Proteomes" id="UP000053555">
    <property type="component" value="Unassembled WGS sequence"/>
</dbReference>
<evidence type="ECO:0008006" key="3">
    <source>
        <dbReference type="Google" id="ProtNLM"/>
    </source>
</evidence>
<dbReference type="PANTHER" id="PTHR47481:SF30">
    <property type="entry name" value="CCHC-TYPE DOMAIN-CONTAINING PROTEIN"/>
    <property type="match status" value="1"/>
</dbReference>
<dbReference type="EMBL" id="KN647271">
    <property type="protein sequence ID" value="KHN37157.1"/>
    <property type="molecule type" value="Genomic_DNA"/>
</dbReference>
<evidence type="ECO:0000256" key="1">
    <source>
        <dbReference type="SAM" id="MobiDB-lite"/>
    </source>
</evidence>